<sequence length="91" mass="9840">MGFRDLKSTVGLHVLNFLAGKSYIEGSYTEAFLSFLIGSALTSGRFVLELAGIGSSGHVGNFWQFLTEATPVAPPLPKPGHRNPIQLMTEF</sequence>
<dbReference type="Proteomes" id="UP001145742">
    <property type="component" value="Unassembled WGS sequence"/>
</dbReference>
<comment type="caution">
    <text evidence="1">The sequence shown here is derived from an EMBL/GenBank/DDBJ whole genome shotgun (WGS) entry which is preliminary data.</text>
</comment>
<name>A0ABQ9CT73_9PASS</name>
<evidence type="ECO:0000313" key="2">
    <source>
        <dbReference type="Proteomes" id="UP001145742"/>
    </source>
</evidence>
<keyword evidence="2" id="KW-1185">Reference proteome</keyword>
<gene>
    <name evidence="1" type="ORF">WISP_118077</name>
</gene>
<proteinExistence type="predicted"/>
<protein>
    <submittedName>
        <fullName evidence="1">Uncharacterized protein</fullName>
    </submittedName>
</protein>
<organism evidence="1 2">
    <name type="scientific">Willisornis vidua</name>
    <name type="common">Xingu scale-backed antbird</name>
    <dbReference type="NCBI Taxonomy" id="1566151"/>
    <lineage>
        <taxon>Eukaryota</taxon>
        <taxon>Metazoa</taxon>
        <taxon>Chordata</taxon>
        <taxon>Craniata</taxon>
        <taxon>Vertebrata</taxon>
        <taxon>Euteleostomi</taxon>
        <taxon>Archelosauria</taxon>
        <taxon>Archosauria</taxon>
        <taxon>Dinosauria</taxon>
        <taxon>Saurischia</taxon>
        <taxon>Theropoda</taxon>
        <taxon>Coelurosauria</taxon>
        <taxon>Aves</taxon>
        <taxon>Neognathae</taxon>
        <taxon>Neoaves</taxon>
        <taxon>Telluraves</taxon>
        <taxon>Australaves</taxon>
        <taxon>Passeriformes</taxon>
        <taxon>Thamnophilidae</taxon>
        <taxon>Willisornis</taxon>
    </lineage>
</organism>
<evidence type="ECO:0000313" key="1">
    <source>
        <dbReference type="EMBL" id="KAJ7408833.1"/>
    </source>
</evidence>
<accession>A0ABQ9CT73</accession>
<reference evidence="1" key="1">
    <citation type="submission" date="2019-10" db="EMBL/GenBank/DDBJ databases">
        <authorList>
            <person name="Soares A.E.R."/>
            <person name="Aleixo A."/>
            <person name="Schneider P."/>
            <person name="Miyaki C.Y."/>
            <person name="Schneider M.P."/>
            <person name="Mello C."/>
            <person name="Vasconcelos A.T.R."/>
        </authorList>
    </citation>
    <scope>NUCLEOTIDE SEQUENCE</scope>
    <source>
        <tissue evidence="1">Muscle</tissue>
    </source>
</reference>
<dbReference type="EMBL" id="WHWB01034514">
    <property type="protein sequence ID" value="KAJ7408833.1"/>
    <property type="molecule type" value="Genomic_DNA"/>
</dbReference>